<keyword evidence="3" id="KW-1185">Reference proteome</keyword>
<dbReference type="RefSeq" id="WP_347709950.1">
    <property type="nucleotide sequence ID" value="NZ_JBHUOJ010000004.1"/>
</dbReference>
<dbReference type="InterPro" id="IPR036291">
    <property type="entry name" value="NAD(P)-bd_dom_sf"/>
</dbReference>
<accession>A0ABW5X0G8</accession>
<name>A0ABW5X0G8_9FLAO</name>
<dbReference type="Pfam" id="PF13460">
    <property type="entry name" value="NAD_binding_10"/>
    <property type="match status" value="1"/>
</dbReference>
<feature type="domain" description="NAD(P)-binding" evidence="1">
    <location>
        <begin position="18"/>
        <end position="147"/>
    </location>
</feature>
<dbReference type="PANTHER" id="PTHR14097:SF7">
    <property type="entry name" value="OXIDOREDUCTASE HTATIP2"/>
    <property type="match status" value="1"/>
</dbReference>
<organism evidence="2 3">
    <name type="scientific">Christiangramia antarctica</name>
    <dbReference type="NCBI Taxonomy" id="2058158"/>
    <lineage>
        <taxon>Bacteria</taxon>
        <taxon>Pseudomonadati</taxon>
        <taxon>Bacteroidota</taxon>
        <taxon>Flavobacteriia</taxon>
        <taxon>Flavobacteriales</taxon>
        <taxon>Flavobacteriaceae</taxon>
        <taxon>Christiangramia</taxon>
    </lineage>
</organism>
<reference evidence="3" key="1">
    <citation type="journal article" date="2019" name="Int. J. Syst. Evol. Microbiol.">
        <title>The Global Catalogue of Microorganisms (GCM) 10K type strain sequencing project: providing services to taxonomists for standard genome sequencing and annotation.</title>
        <authorList>
            <consortium name="The Broad Institute Genomics Platform"/>
            <consortium name="The Broad Institute Genome Sequencing Center for Infectious Disease"/>
            <person name="Wu L."/>
            <person name="Ma J."/>
        </authorList>
    </citation>
    <scope>NUCLEOTIDE SEQUENCE [LARGE SCALE GENOMIC DNA]</scope>
    <source>
        <strain evidence="3">KCTC 52925</strain>
    </source>
</reference>
<dbReference type="Gene3D" id="3.40.50.720">
    <property type="entry name" value="NAD(P)-binding Rossmann-like Domain"/>
    <property type="match status" value="1"/>
</dbReference>
<dbReference type="Proteomes" id="UP001597438">
    <property type="component" value="Unassembled WGS sequence"/>
</dbReference>
<evidence type="ECO:0000313" key="3">
    <source>
        <dbReference type="Proteomes" id="UP001597438"/>
    </source>
</evidence>
<evidence type="ECO:0000313" key="2">
    <source>
        <dbReference type="EMBL" id="MFD2832147.1"/>
    </source>
</evidence>
<comment type="caution">
    <text evidence="2">The sequence shown here is derived from an EMBL/GenBank/DDBJ whole genome shotgun (WGS) entry which is preliminary data.</text>
</comment>
<gene>
    <name evidence="2" type="ORF">ACFSYS_02540</name>
</gene>
<dbReference type="InterPro" id="IPR016040">
    <property type="entry name" value="NAD(P)-bd_dom"/>
</dbReference>
<protein>
    <submittedName>
        <fullName evidence="2">NAD(P)H-binding protein</fullName>
    </submittedName>
</protein>
<dbReference type="SUPFAM" id="SSF51735">
    <property type="entry name" value="NAD(P)-binding Rossmann-fold domains"/>
    <property type="match status" value="1"/>
</dbReference>
<proteinExistence type="predicted"/>
<dbReference type="EMBL" id="JBHUOJ010000004">
    <property type="protein sequence ID" value="MFD2832147.1"/>
    <property type="molecule type" value="Genomic_DNA"/>
</dbReference>
<dbReference type="PANTHER" id="PTHR14097">
    <property type="entry name" value="OXIDOREDUCTASE HTATIP2"/>
    <property type="match status" value="1"/>
</dbReference>
<sequence length="229" mass="25854">MIGRLETKMSQKTAIVLGATGLTGGILLDKLLEDDRYQKVKLFNRHKVEKSHPKIEEYLIDLFEMESLSELFKADEVYCCIGSTQKKTPDKEIYRKVDFGIPATAAKLCKLNGIHTFLVISALGADQKSTFFYNRVKGEMEGAVMEQQIKNTYILQPSLIGGKRQEKRPFESAWKKVMGVFDNLLFGKLKKYKSIHPAAIASAMLWLANNDYKSGTIESDTIKELGNHP</sequence>
<evidence type="ECO:0000259" key="1">
    <source>
        <dbReference type="Pfam" id="PF13460"/>
    </source>
</evidence>